<comment type="caution">
    <text evidence="6">The sequence shown here is derived from an EMBL/GenBank/DDBJ whole genome shotgun (WGS) entry which is preliminary data.</text>
</comment>
<proteinExistence type="inferred from homology"/>
<dbReference type="SUPFAM" id="SSF69255">
    <property type="entry name" value="gp5 N-terminal domain-like"/>
    <property type="match status" value="1"/>
</dbReference>
<protein>
    <submittedName>
        <fullName evidence="6">Type VI secretion system secreted protein VgrG</fullName>
    </submittedName>
</protein>
<dbReference type="RefSeq" id="WP_114350393.1">
    <property type="nucleotide sequence ID" value="NZ_QPJL01000022.1"/>
</dbReference>
<sequence>MNAPFSQTERLGRLTTELGADVLSLLRFDGSDHLNDLFEYRVEALATRDDLDFDALIGTHATVEIEAHEEMRPFDGIVTSARWAGVGENGHRYDLTLRPWFWLAGRRRNQRIFHNKTVIEILQELLSDYASLGDPALEISLSKDYPTLEYTVQYRESDLDFARRQMERHGISFHFRHAMGSHTLVLTDDVLAHEEIGPRPFKRYDGHHQYEQEHFWDWAPERNVTTGAVRLVDYNFKKPSQAMEVDRLGDAQYAQGQIESFDYPGDYLAQDVGRLVAGLRTEQERGADRRNRAVGDCVSLGAGMRMTLSGDRVPGTGETYLCLSASHHFVSEAYGSGGQGSDGYAFTGSYVLMPDTAPMAPPKRTPLAVVQGPQTAEVVGEGEIDCDEYGRILVRFHWDLQNAYSMRCRVSQNWAGAGWGGMVIPRIGMEVLVEFLEGDPDKPIVVGNVFNGKNDAPYPLPEHKTKAVWRSKTHQGEGFNEISFEDEVGQENIAIHAQKDQTLKVLNNRMKRVDNDQIESVGSNKSIEIGSNHQERIGGSMNLTVGGGKMGLFAALAGIAGQATKDALNVAGEAGDPSIPAFLGGVVAATVGGEMASSPLISAFDGAGQNRAIAGAEQVGAGTTLGSALSAIMPVSGVMNTLVEKFKADTIGLARTEQIGLFKNTMVGSVRNTMVGQKEFTKIGVEQRLQVGKTKTVDVGEEYTTHTGQRAAHSSGKLYQISSEEKFEGTSKVWEIKANDTLLLSAPGGYVEINKSGVRIRGLKVLIEGNAIDFKSGGPGEGSKCLRAMAKSATPFVR</sequence>
<dbReference type="SUPFAM" id="SSF69349">
    <property type="entry name" value="Phage fibre proteins"/>
    <property type="match status" value="1"/>
</dbReference>
<dbReference type="InterPro" id="IPR006531">
    <property type="entry name" value="Gp5/Vgr_OB"/>
</dbReference>
<dbReference type="InterPro" id="IPR017847">
    <property type="entry name" value="T6SS_RhsGE_Vgr_subset"/>
</dbReference>
<dbReference type="Pfam" id="PF22178">
    <property type="entry name" value="Gp5_trimer_C"/>
    <property type="match status" value="1"/>
</dbReference>
<reference evidence="6 7" key="1">
    <citation type="submission" date="2018-07" db="EMBL/GenBank/DDBJ databases">
        <title>Genomic Encyclopedia of Type Strains, Phase III (KMG-III): the genomes of soil and plant-associated and newly described type strains.</title>
        <authorList>
            <person name="Whitman W."/>
        </authorList>
    </citation>
    <scope>NUCLEOTIDE SEQUENCE [LARGE SCALE GENOMIC DNA]</scope>
    <source>
        <strain evidence="6 7">CECT 8525</strain>
    </source>
</reference>
<evidence type="ECO:0000256" key="2">
    <source>
        <dbReference type="ARBA" id="ARBA00005558"/>
    </source>
</evidence>
<feature type="domain" description="Gp5/Type VI secretion system Vgr C-terminal trimerisation" evidence="5">
    <location>
        <begin position="469"/>
        <end position="547"/>
    </location>
</feature>
<dbReference type="Gene3D" id="2.30.110.50">
    <property type="match status" value="1"/>
</dbReference>
<dbReference type="AlphaFoldDB" id="A0A368YI34"/>
<dbReference type="Gene3D" id="3.55.50.10">
    <property type="entry name" value="Baseplate protein-like domains"/>
    <property type="match status" value="1"/>
</dbReference>
<dbReference type="PANTHER" id="PTHR32305:SF15">
    <property type="entry name" value="PROTEIN RHSA-RELATED"/>
    <property type="match status" value="1"/>
</dbReference>
<gene>
    <name evidence="6" type="ORF">DFP89_1229</name>
</gene>
<dbReference type="Pfam" id="PF05954">
    <property type="entry name" value="Phage_GPD"/>
    <property type="match status" value="1"/>
</dbReference>
<dbReference type="Gene3D" id="4.10.220.110">
    <property type="match status" value="1"/>
</dbReference>
<name>A0A368YI34_9RHOB</name>
<accession>A0A368YI34</accession>
<keyword evidence="7" id="KW-1185">Reference proteome</keyword>
<dbReference type="Gene3D" id="2.40.50.230">
    <property type="entry name" value="Gp5 N-terminal domain"/>
    <property type="match status" value="1"/>
</dbReference>
<dbReference type="InterPro" id="IPR037026">
    <property type="entry name" value="Vgr_OB-fold_dom_sf"/>
</dbReference>
<keyword evidence="3" id="KW-0964">Secreted</keyword>
<evidence type="ECO:0000256" key="1">
    <source>
        <dbReference type="ARBA" id="ARBA00004613"/>
    </source>
</evidence>
<dbReference type="OrthoDB" id="9762420at2"/>
<evidence type="ECO:0000313" key="7">
    <source>
        <dbReference type="Proteomes" id="UP000253345"/>
    </source>
</evidence>
<dbReference type="PANTHER" id="PTHR32305">
    <property type="match status" value="1"/>
</dbReference>
<feature type="domain" description="Gp5/Type VI secretion system Vgr protein OB-fold" evidence="4">
    <location>
        <begin position="385"/>
        <end position="450"/>
    </location>
</feature>
<comment type="subcellular location">
    <subcellularLocation>
        <location evidence="1">Secreted</location>
    </subcellularLocation>
</comment>
<evidence type="ECO:0000259" key="5">
    <source>
        <dbReference type="Pfam" id="PF22178"/>
    </source>
</evidence>
<dbReference type="InterPro" id="IPR006533">
    <property type="entry name" value="T6SS_Vgr_RhsGE"/>
</dbReference>
<dbReference type="SUPFAM" id="SSF69279">
    <property type="entry name" value="Phage tail proteins"/>
    <property type="match status" value="2"/>
</dbReference>
<dbReference type="GO" id="GO:0005576">
    <property type="term" value="C:extracellular region"/>
    <property type="evidence" value="ECO:0007669"/>
    <property type="project" value="UniProtKB-SubCell"/>
</dbReference>
<dbReference type="InterPro" id="IPR050708">
    <property type="entry name" value="T6SS_VgrG/RHS"/>
</dbReference>
<evidence type="ECO:0000256" key="3">
    <source>
        <dbReference type="ARBA" id="ARBA00022525"/>
    </source>
</evidence>
<dbReference type="Pfam" id="PF04717">
    <property type="entry name" value="Phage_base_V"/>
    <property type="match status" value="1"/>
</dbReference>
<comment type="similarity">
    <text evidence="2">Belongs to the VgrG protein family.</text>
</comment>
<evidence type="ECO:0000313" key="6">
    <source>
        <dbReference type="EMBL" id="RCW79891.1"/>
    </source>
</evidence>
<dbReference type="InterPro" id="IPR054030">
    <property type="entry name" value="Gp5_Vgr_C"/>
</dbReference>
<dbReference type="NCBIfam" id="TIGR01646">
    <property type="entry name" value="vgr_GE"/>
    <property type="match status" value="1"/>
</dbReference>
<dbReference type="Proteomes" id="UP000253345">
    <property type="component" value="Unassembled WGS sequence"/>
</dbReference>
<dbReference type="EMBL" id="QPJL01000022">
    <property type="protein sequence ID" value="RCW79891.1"/>
    <property type="molecule type" value="Genomic_DNA"/>
</dbReference>
<organism evidence="6 7">
    <name type="scientific">Paracoccus lutimaris</name>
    <dbReference type="NCBI Taxonomy" id="1490030"/>
    <lineage>
        <taxon>Bacteria</taxon>
        <taxon>Pseudomonadati</taxon>
        <taxon>Pseudomonadota</taxon>
        <taxon>Alphaproteobacteria</taxon>
        <taxon>Rhodobacterales</taxon>
        <taxon>Paracoccaceae</taxon>
        <taxon>Paracoccus</taxon>
    </lineage>
</organism>
<evidence type="ECO:0000259" key="4">
    <source>
        <dbReference type="Pfam" id="PF04717"/>
    </source>
</evidence>
<dbReference type="NCBIfam" id="TIGR03361">
    <property type="entry name" value="VI_Rhs_Vgr"/>
    <property type="match status" value="1"/>
</dbReference>